<accession>A0ACC6RTZ3</accession>
<evidence type="ECO:0000313" key="2">
    <source>
        <dbReference type="Proteomes" id="UP001392318"/>
    </source>
</evidence>
<reference evidence="1" key="1">
    <citation type="submission" date="2024-01" db="EMBL/GenBank/DDBJ databases">
        <title>The diversity of rhizobia nodulating Mimosa spp. in eleven states of Brazil covering several biomes is determined by host plant, location, and edaphic factors.</title>
        <authorList>
            <person name="Rouws L."/>
            <person name="Barauna A."/>
            <person name="Beukes C."/>
            <person name="De Faria S.M."/>
            <person name="Gross E."/>
            <person name="Dos Reis Junior F.B."/>
            <person name="Simon M."/>
            <person name="Maluk M."/>
            <person name="Odee D.W."/>
            <person name="Kenicer G."/>
            <person name="Young J.P.W."/>
            <person name="Reis V.M."/>
            <person name="Zilli J."/>
            <person name="James E.K."/>
        </authorList>
    </citation>
    <scope>NUCLEOTIDE SEQUENCE</scope>
    <source>
        <strain evidence="1">JPY452</strain>
    </source>
</reference>
<evidence type="ECO:0000313" key="1">
    <source>
        <dbReference type="EMBL" id="MEM5404858.1"/>
    </source>
</evidence>
<protein>
    <submittedName>
        <fullName evidence="1">Plasmid partitioning protein RepB C-terminal domain-containing protein</fullName>
    </submittedName>
</protein>
<gene>
    <name evidence="1" type="ORF">VSR83_33395</name>
</gene>
<name>A0ACC6RTZ3_9BURK</name>
<sequence>MIPIDSIEIINSREHDSRVFEEIVDNIRAIGLKKPIKVTPRATRNGTEKYLLVCGEGRIRAYQRLGETVIPALIVDVNDEDAFIMSLVENIARRSPRPLERLGGIRRLYEQGYSSHAISEKTGLTQDYIQGILHLFRHGEERLLVAVEIGRIPLSAALAIAGAGDDDTAIESALQDAYESGRLRGRPLLEARRVIERRKILGRADKRGTSKKCVDVTASSLVRAYQNEVERQKAMIRKAEFTQQRLIFIVSALRQLLSDENFVNLLRAEDLATLPRYLADRVWSSGGAI</sequence>
<comment type="caution">
    <text evidence="1">The sequence shown here is derived from an EMBL/GenBank/DDBJ whole genome shotgun (WGS) entry which is preliminary data.</text>
</comment>
<dbReference type="Proteomes" id="UP001392318">
    <property type="component" value="Unassembled WGS sequence"/>
</dbReference>
<organism evidence="1 2">
    <name type="scientific">Paraburkholderia unamae</name>
    <dbReference type="NCBI Taxonomy" id="219649"/>
    <lineage>
        <taxon>Bacteria</taxon>
        <taxon>Pseudomonadati</taxon>
        <taxon>Pseudomonadota</taxon>
        <taxon>Betaproteobacteria</taxon>
        <taxon>Burkholderiales</taxon>
        <taxon>Burkholderiaceae</taxon>
        <taxon>Paraburkholderia</taxon>
    </lineage>
</organism>
<proteinExistence type="predicted"/>
<dbReference type="EMBL" id="JAYMRU010000034">
    <property type="protein sequence ID" value="MEM5404858.1"/>
    <property type="molecule type" value="Genomic_DNA"/>
</dbReference>
<keyword evidence="2" id="KW-1185">Reference proteome</keyword>